<reference evidence="1" key="1">
    <citation type="submission" date="2018-02" db="EMBL/GenBank/DDBJ databases">
        <title>Rhizophora mucronata_Transcriptome.</title>
        <authorList>
            <person name="Meera S.P."/>
            <person name="Sreeshan A."/>
            <person name="Augustine A."/>
        </authorList>
    </citation>
    <scope>NUCLEOTIDE SEQUENCE</scope>
    <source>
        <tissue evidence="1">Leaf</tissue>
    </source>
</reference>
<dbReference type="AlphaFoldDB" id="A0A2P2QGI2"/>
<accession>A0A2P2QGI2</accession>
<name>A0A2P2QGI2_RHIMU</name>
<protein>
    <submittedName>
        <fullName evidence="1">Uncharacterized protein</fullName>
    </submittedName>
</protein>
<sequence length="36" mass="4213">MEHIQRDRVQENSRSLVSTLFCSKEHSQIDSTSHLI</sequence>
<organism evidence="1">
    <name type="scientific">Rhizophora mucronata</name>
    <name type="common">Asiatic mangrove</name>
    <dbReference type="NCBI Taxonomy" id="61149"/>
    <lineage>
        <taxon>Eukaryota</taxon>
        <taxon>Viridiplantae</taxon>
        <taxon>Streptophyta</taxon>
        <taxon>Embryophyta</taxon>
        <taxon>Tracheophyta</taxon>
        <taxon>Spermatophyta</taxon>
        <taxon>Magnoliopsida</taxon>
        <taxon>eudicotyledons</taxon>
        <taxon>Gunneridae</taxon>
        <taxon>Pentapetalae</taxon>
        <taxon>rosids</taxon>
        <taxon>fabids</taxon>
        <taxon>Malpighiales</taxon>
        <taxon>Rhizophoraceae</taxon>
        <taxon>Rhizophora</taxon>
    </lineage>
</organism>
<evidence type="ECO:0000313" key="1">
    <source>
        <dbReference type="EMBL" id="MBX66036.1"/>
    </source>
</evidence>
<proteinExistence type="predicted"/>
<dbReference type="EMBL" id="GGEC01085552">
    <property type="protein sequence ID" value="MBX66036.1"/>
    <property type="molecule type" value="Transcribed_RNA"/>
</dbReference>